<dbReference type="PANTHER" id="PTHR14324">
    <property type="entry name" value="CONDENSIN-2 COMPLEX SUBUNIT H2"/>
    <property type="match status" value="1"/>
</dbReference>
<proteinExistence type="inferred from homology"/>
<protein>
    <recommendedName>
        <fullName evidence="3">Condensin-2 complex subunit H2</fullName>
    </recommendedName>
    <alternativeName>
        <fullName evidence="6">Non-SMC condensin II complex subunit H2</fullName>
    </alternativeName>
</protein>
<feature type="compositionally biased region" description="Basic residues" evidence="7">
    <location>
        <begin position="627"/>
        <end position="637"/>
    </location>
</feature>
<dbReference type="GO" id="GO:0000796">
    <property type="term" value="C:condensin complex"/>
    <property type="evidence" value="ECO:0000318"/>
    <property type="project" value="GO_Central"/>
</dbReference>
<dbReference type="Proteomes" id="UP000235145">
    <property type="component" value="Unassembled WGS sequence"/>
</dbReference>
<feature type="region of interest" description="Disordered" evidence="7">
    <location>
        <begin position="421"/>
        <end position="461"/>
    </location>
</feature>
<evidence type="ECO:0000256" key="7">
    <source>
        <dbReference type="SAM" id="MobiDB-lite"/>
    </source>
</evidence>
<reference evidence="11 12" key="1">
    <citation type="journal article" date="2017" name="Nat. Commun.">
        <title>Genome assembly with in vitro proximity ligation data and whole-genome triplication in lettuce.</title>
        <authorList>
            <person name="Reyes-Chin-Wo S."/>
            <person name="Wang Z."/>
            <person name="Yang X."/>
            <person name="Kozik A."/>
            <person name="Arikit S."/>
            <person name="Song C."/>
            <person name="Xia L."/>
            <person name="Froenicke L."/>
            <person name="Lavelle D.O."/>
            <person name="Truco M.J."/>
            <person name="Xia R."/>
            <person name="Zhu S."/>
            <person name="Xu C."/>
            <person name="Xu H."/>
            <person name="Xu X."/>
            <person name="Cox K."/>
            <person name="Korf I."/>
            <person name="Meyers B.C."/>
            <person name="Michelmore R.W."/>
        </authorList>
    </citation>
    <scope>NUCLEOTIDE SEQUENCE [LARGE SCALE GENOMIC DNA]</scope>
    <source>
        <strain evidence="12">cv. Salinas</strain>
        <tissue evidence="11">Seedlings</tissue>
    </source>
</reference>
<organism evidence="11 12">
    <name type="scientific">Lactuca sativa</name>
    <name type="common">Garden lettuce</name>
    <dbReference type="NCBI Taxonomy" id="4236"/>
    <lineage>
        <taxon>Eukaryota</taxon>
        <taxon>Viridiplantae</taxon>
        <taxon>Streptophyta</taxon>
        <taxon>Embryophyta</taxon>
        <taxon>Tracheophyta</taxon>
        <taxon>Spermatophyta</taxon>
        <taxon>Magnoliopsida</taxon>
        <taxon>eudicotyledons</taxon>
        <taxon>Gunneridae</taxon>
        <taxon>Pentapetalae</taxon>
        <taxon>asterids</taxon>
        <taxon>campanulids</taxon>
        <taxon>Asterales</taxon>
        <taxon>Asteraceae</taxon>
        <taxon>Cichorioideae</taxon>
        <taxon>Cichorieae</taxon>
        <taxon>Lactucinae</taxon>
        <taxon>Lactuca</taxon>
    </lineage>
</organism>
<evidence type="ECO:0000313" key="11">
    <source>
        <dbReference type="EMBL" id="KAJ0215602.1"/>
    </source>
</evidence>
<dbReference type="GO" id="GO:0005634">
    <property type="term" value="C:nucleus"/>
    <property type="evidence" value="ECO:0000318"/>
    <property type="project" value="GO_Central"/>
</dbReference>
<feature type="region of interest" description="Disordered" evidence="7">
    <location>
        <begin position="96"/>
        <end position="129"/>
    </location>
</feature>
<dbReference type="Pfam" id="PF06278">
    <property type="entry name" value="CNDH2_N"/>
    <property type="match status" value="1"/>
</dbReference>
<dbReference type="InterPro" id="IPR031737">
    <property type="entry name" value="CNDH2_C"/>
</dbReference>
<name>A0A9R1VX84_LACSA</name>
<feature type="domain" description="Condensin II complex subunit H2 N-terminal" evidence="8">
    <location>
        <begin position="14"/>
        <end position="132"/>
    </location>
</feature>
<sequence>MNTNEASTSGGGKFHTVQPLRDLESNWEVDLANNLQEYLLKICSGEITGGEDDSHLSVNFAEAALLLQGSIQVYSRKVEYLYSLVVHALEFISQQSKQHDQPENAAPGQEEENGPVVTPTEPDDSFWGSDDIQGTPSNSIYQLIFTVLLLNAVCILPVDAKNSLDRSKDSNTLLNSHVKPPANLVVLEGDCLDTSGDSGELESYLLATNDLYKDFILLDACDAVAVDEFLNGNDEVNKTKNNSRGSSIGSKSRKTFMSPSRRSGGFMSPSRRSGGFMSPSRRSAGKTVDPGPSQNAYDDKKFETNDHHMDDHGFDMDDGFSQPEAFDDDSDEEDEEDPWKPLNPHEKGNLKIKPFKKVKVYRKDWPKPTTKVSITEEFPLAKLHGPISVELHEIWEAQHGKDHESQSPPYYEKLRQSLVEGDDENIGTFNNNDKDDEDDVYDSGGHDFMPDDDYMNEDHFNHENHMDDATQFDSKEPVEHEEPKSHENLEDLCRSHLDSLLASISETEKQTALAARVSTWKQRIEQNLDEQDARPPFDIHEYGQRTLDKLSFQEDVGNSMSFTDVVRGLEKHDVARTFSALLQLVNNGNVELERGGIEGGHVCYTGENPFHVRLLTNVKRPEVRLRSANKRPKAQMKRGKENHSPPGSVSPPRSIKVGKVGGIRRTPESKRRRRSRLVDHDGLMMSPG</sequence>
<gene>
    <name evidence="11" type="ORF">LSAT_V11C300110280</name>
</gene>
<dbReference type="PANTHER" id="PTHR14324:SF3">
    <property type="entry name" value="CONDENSIN-2 COMPLEX SUBUNIT H2"/>
    <property type="match status" value="1"/>
</dbReference>
<evidence type="ECO:0000259" key="10">
    <source>
        <dbReference type="Pfam" id="PF16869"/>
    </source>
</evidence>
<comment type="similarity">
    <text evidence="2">Belongs to the CND2 H2 (condensin-2 subunit 2) family.</text>
</comment>
<evidence type="ECO:0000313" key="12">
    <source>
        <dbReference type="Proteomes" id="UP000235145"/>
    </source>
</evidence>
<evidence type="ECO:0000256" key="3">
    <source>
        <dbReference type="ARBA" id="ARBA00016903"/>
    </source>
</evidence>
<feature type="domain" description="Condensin II complex subunit H2 middle" evidence="10">
    <location>
        <begin position="179"/>
        <end position="331"/>
    </location>
</feature>
<feature type="region of interest" description="Disordered" evidence="7">
    <location>
        <begin position="234"/>
        <end position="348"/>
    </location>
</feature>
<evidence type="ECO:0000256" key="5">
    <source>
        <dbReference type="ARBA" id="ARBA00023242"/>
    </source>
</evidence>
<dbReference type="InterPro" id="IPR031739">
    <property type="entry name" value="Ncaph2"/>
</dbReference>
<evidence type="ECO:0000259" key="9">
    <source>
        <dbReference type="Pfam" id="PF16858"/>
    </source>
</evidence>
<feature type="region of interest" description="Disordered" evidence="7">
    <location>
        <begin position="621"/>
        <end position="688"/>
    </location>
</feature>
<dbReference type="GO" id="GO:0051306">
    <property type="term" value="P:mitotic sister chromatid separation"/>
    <property type="evidence" value="ECO:0000318"/>
    <property type="project" value="GO_Central"/>
</dbReference>
<accession>A0A9R1VX84</accession>
<dbReference type="GO" id="GO:0003682">
    <property type="term" value="F:chromatin binding"/>
    <property type="evidence" value="ECO:0000318"/>
    <property type="project" value="GO_Central"/>
</dbReference>
<keyword evidence="12" id="KW-1185">Reference proteome</keyword>
<feature type="compositionally biased region" description="Basic and acidic residues" evidence="7">
    <location>
        <begin position="297"/>
        <end position="315"/>
    </location>
</feature>
<feature type="compositionally biased region" description="Acidic residues" evidence="7">
    <location>
        <begin position="325"/>
        <end position="337"/>
    </location>
</feature>
<comment type="subcellular location">
    <subcellularLocation>
        <location evidence="1">Nucleus</location>
    </subcellularLocation>
</comment>
<dbReference type="InterPro" id="IPR009378">
    <property type="entry name" value="H2_N"/>
</dbReference>
<evidence type="ECO:0000256" key="6">
    <source>
        <dbReference type="ARBA" id="ARBA00030479"/>
    </source>
</evidence>
<dbReference type="Pfam" id="PF16858">
    <property type="entry name" value="CNDH2_C"/>
    <property type="match status" value="1"/>
</dbReference>
<dbReference type="Pfam" id="PF16869">
    <property type="entry name" value="CNDH2_M"/>
    <property type="match status" value="1"/>
</dbReference>
<feature type="compositionally biased region" description="Low complexity" evidence="7">
    <location>
        <begin position="240"/>
        <end position="250"/>
    </location>
</feature>
<dbReference type="GO" id="GO:0010032">
    <property type="term" value="P:meiotic chromosome condensation"/>
    <property type="evidence" value="ECO:0000318"/>
    <property type="project" value="GO_Central"/>
</dbReference>
<dbReference type="InterPro" id="IPR031719">
    <property type="entry name" value="H2_M"/>
</dbReference>
<comment type="caution">
    <text evidence="11">The sequence shown here is derived from an EMBL/GenBank/DDBJ whole genome shotgun (WGS) entry which is preliminary data.</text>
</comment>
<evidence type="ECO:0000256" key="1">
    <source>
        <dbReference type="ARBA" id="ARBA00004123"/>
    </source>
</evidence>
<keyword evidence="5" id="KW-0539">Nucleus</keyword>
<evidence type="ECO:0000256" key="4">
    <source>
        <dbReference type="ARBA" id="ARBA00023067"/>
    </source>
</evidence>
<dbReference type="AlphaFoldDB" id="A0A9R1VX84"/>
<evidence type="ECO:0000259" key="8">
    <source>
        <dbReference type="Pfam" id="PF06278"/>
    </source>
</evidence>
<dbReference type="EMBL" id="NBSK02000003">
    <property type="protein sequence ID" value="KAJ0215602.1"/>
    <property type="molecule type" value="Genomic_DNA"/>
</dbReference>
<keyword evidence="4" id="KW-0226">DNA condensation</keyword>
<evidence type="ECO:0000256" key="2">
    <source>
        <dbReference type="ARBA" id="ARBA00007844"/>
    </source>
</evidence>
<feature type="domain" description="Condensin-2 complex subunit H2 C-terminal" evidence="9">
    <location>
        <begin position="489"/>
        <end position="620"/>
    </location>
</feature>